<evidence type="ECO:0000313" key="4">
    <source>
        <dbReference type="Proteomes" id="UP000002428"/>
    </source>
</evidence>
<reference evidence="3 4" key="1">
    <citation type="journal article" date="2004" name="Nature">
        <title>Genome evolution in yeasts.</title>
        <authorList>
            <consortium name="Genolevures"/>
            <person name="Dujon B."/>
            <person name="Sherman D."/>
            <person name="Fischer G."/>
            <person name="Durrens P."/>
            <person name="Casaregola S."/>
            <person name="Lafontaine I."/>
            <person name="de Montigny J."/>
            <person name="Marck C."/>
            <person name="Neuveglise C."/>
            <person name="Talla E."/>
            <person name="Goffard N."/>
            <person name="Frangeul L."/>
            <person name="Aigle M."/>
            <person name="Anthouard V."/>
            <person name="Babour A."/>
            <person name="Barbe V."/>
            <person name="Barnay S."/>
            <person name="Blanchin S."/>
            <person name="Beckerich J.M."/>
            <person name="Beyne E."/>
            <person name="Bleykasten C."/>
            <person name="Boisrame A."/>
            <person name="Boyer J."/>
            <person name="Cattolico L."/>
            <person name="Confanioleri F."/>
            <person name="de Daruvar A."/>
            <person name="Despons L."/>
            <person name="Fabre E."/>
            <person name="Fairhead C."/>
            <person name="Ferry-Dumazet H."/>
            <person name="Groppi A."/>
            <person name="Hantraye F."/>
            <person name="Hennequin C."/>
            <person name="Jauniaux N."/>
            <person name="Joyet P."/>
            <person name="Kachouri R."/>
            <person name="Kerrest A."/>
            <person name="Koszul R."/>
            <person name="Lemaire M."/>
            <person name="Lesur I."/>
            <person name="Ma L."/>
            <person name="Muller H."/>
            <person name="Nicaud J.M."/>
            <person name="Nikolski M."/>
            <person name="Oztas S."/>
            <person name="Ozier-Kalogeropoulos O."/>
            <person name="Pellenz S."/>
            <person name="Potier S."/>
            <person name="Richard G.F."/>
            <person name="Straub M.L."/>
            <person name="Suleau A."/>
            <person name="Swennene D."/>
            <person name="Tekaia F."/>
            <person name="Wesolowski-Louvel M."/>
            <person name="Westhof E."/>
            <person name="Wirth B."/>
            <person name="Zeniou-Meyer M."/>
            <person name="Zivanovic I."/>
            <person name="Bolotin-Fukuhara M."/>
            <person name="Thierry A."/>
            <person name="Bouchier C."/>
            <person name="Caudron B."/>
            <person name="Scarpelli C."/>
            <person name="Gaillardin C."/>
            <person name="Weissenbach J."/>
            <person name="Wincker P."/>
            <person name="Souciet J.L."/>
        </authorList>
    </citation>
    <scope>NUCLEOTIDE SEQUENCE [LARGE SCALE GENOMIC DNA]</scope>
    <source>
        <strain evidence="4">ATCC 2001 / BCRC 20586 / JCM 3761 / NBRC 0622 / NRRL Y-65 / CBS 138</strain>
    </source>
</reference>
<feature type="region of interest" description="Disordered" evidence="1">
    <location>
        <begin position="1"/>
        <end position="22"/>
    </location>
</feature>
<gene>
    <name evidence="2 3" type="ordered locus">CAGL0G02871g</name>
</gene>
<dbReference type="InParanoid" id="Q6FTF6"/>
<dbReference type="HOGENOM" id="CLU_2209700_0_0_1"/>
<dbReference type="VEuPathDB" id="FungiDB:CAGL0G02871g"/>
<protein>
    <submittedName>
        <fullName evidence="3">Uncharacterized protein</fullName>
    </submittedName>
</protein>
<evidence type="ECO:0000313" key="3">
    <source>
        <dbReference type="EMBL" id="CAG59415.1"/>
    </source>
</evidence>
<dbReference type="CGD" id="CAL0130460">
    <property type="gene designation" value="CAGL0G02871g"/>
</dbReference>
<organism evidence="3 4">
    <name type="scientific">Candida glabrata (strain ATCC 2001 / BCRC 20586 / JCM 3761 / NBRC 0622 / NRRL Y-65 / CBS 138)</name>
    <name type="common">Yeast</name>
    <name type="synonym">Nakaseomyces glabratus</name>
    <dbReference type="NCBI Taxonomy" id="284593"/>
    <lineage>
        <taxon>Eukaryota</taxon>
        <taxon>Fungi</taxon>
        <taxon>Dikarya</taxon>
        <taxon>Ascomycota</taxon>
        <taxon>Saccharomycotina</taxon>
        <taxon>Saccharomycetes</taxon>
        <taxon>Saccharomycetales</taxon>
        <taxon>Saccharomycetaceae</taxon>
        <taxon>Nakaseomyces</taxon>
    </lineage>
</organism>
<name>Q6FTF6_CANGA</name>
<evidence type="ECO:0000313" key="2">
    <source>
        <dbReference type="CGD" id="CAL0130460"/>
    </source>
</evidence>
<dbReference type="RefSeq" id="XP_446488.1">
    <property type="nucleotide sequence ID" value="XM_446488.1"/>
</dbReference>
<proteinExistence type="predicted"/>
<dbReference type="Proteomes" id="UP000002428">
    <property type="component" value="Chromosome G"/>
</dbReference>
<keyword evidence="4" id="KW-1185">Reference proteome</keyword>
<accession>Q6FTF6</accession>
<sequence>MISSPSVKVPKTLKTKSSREQNLRNSRCSEISIRSWAKNAPEGFNLLKDAVITAIGCEICVTFFKIETKSKLKDTLKRYQVLGTTCKALYTVKVFQTKKKLLEENIS</sequence>
<dbReference type="AlphaFoldDB" id="Q6FTF6"/>
<dbReference type="KEGG" id="cgr:2888058"/>
<evidence type="ECO:0000256" key="1">
    <source>
        <dbReference type="SAM" id="MobiDB-lite"/>
    </source>
</evidence>
<dbReference type="EMBL" id="CR380953">
    <property type="protein sequence ID" value="CAG59415.1"/>
    <property type="molecule type" value="Genomic_DNA"/>
</dbReference>